<protein>
    <submittedName>
        <fullName evidence="1">Uncharacterized protein</fullName>
    </submittedName>
</protein>
<name>A0A091BVX3_STREI</name>
<proteinExistence type="predicted"/>
<comment type="caution">
    <text evidence="1">The sequence shown here is derived from an EMBL/GenBank/DDBJ whole genome shotgun (WGS) entry which is preliminary data.</text>
</comment>
<evidence type="ECO:0000313" key="2">
    <source>
        <dbReference type="Proteomes" id="UP000029382"/>
    </source>
</evidence>
<organism evidence="1 2">
    <name type="scientific">Streptococcus equinus JB1</name>
    <dbReference type="NCBI Taxonomy" id="1294274"/>
    <lineage>
        <taxon>Bacteria</taxon>
        <taxon>Bacillati</taxon>
        <taxon>Bacillota</taxon>
        <taxon>Bacilli</taxon>
        <taxon>Lactobacillales</taxon>
        <taxon>Streptococcaceae</taxon>
        <taxon>Streptococcus</taxon>
    </lineage>
</organism>
<gene>
    <name evidence="1" type="ORF">H702_02035</name>
</gene>
<reference evidence="1 2" key="1">
    <citation type="journal article" date="2014" name="Genome Announc.">
        <title>Draft Genome Sequences of Streptococcus bovis Strains ATCC 33317 and JB1.</title>
        <authorList>
            <person name="Benahmed F.H."/>
            <person name="Gopinath G.R."/>
            <person name="Harbottle H."/>
            <person name="Cotta M.A."/>
            <person name="Luo Y."/>
            <person name="Henderson C."/>
            <person name="Teri P."/>
            <person name="Soppet D."/>
            <person name="Rasmussen M."/>
            <person name="Whitehead T.R."/>
            <person name="Davidson M."/>
        </authorList>
    </citation>
    <scope>NUCLEOTIDE SEQUENCE [LARGE SCALE GENOMIC DNA]</scope>
    <source>
        <strain evidence="1 2">JB1</strain>
    </source>
</reference>
<dbReference type="EMBL" id="AUZH01000011">
    <property type="protein sequence ID" value="KFN88630.1"/>
    <property type="molecule type" value="Genomic_DNA"/>
</dbReference>
<dbReference type="Proteomes" id="UP000029382">
    <property type="component" value="Unassembled WGS sequence"/>
</dbReference>
<accession>A0A091BVX3</accession>
<dbReference type="AlphaFoldDB" id="A0A091BVX3"/>
<evidence type="ECO:0000313" key="1">
    <source>
        <dbReference type="EMBL" id="KFN88630.1"/>
    </source>
</evidence>
<sequence length="87" mass="10861">MQRFAMKKTLLYRKFFEYFNYERKYAKKSRFFKKSSEKIKFQGQILKKTQKSHIINCKTNSQVRFLPSCRERTKIRILAWRWRRQAG</sequence>